<protein>
    <submittedName>
        <fullName evidence="1">Uncharacterized protein</fullName>
    </submittedName>
</protein>
<dbReference type="AlphaFoldDB" id="A0A7C9EZZ6"/>
<reference evidence="1" key="1">
    <citation type="journal article" date="2013" name="J. Plant Res.">
        <title>Effect of fungi and light on seed germination of three Opuntia species from semiarid lands of central Mexico.</title>
        <authorList>
            <person name="Delgado-Sanchez P."/>
            <person name="Jimenez-Bremont J.F."/>
            <person name="Guerrero-Gonzalez Mde L."/>
            <person name="Flores J."/>
        </authorList>
    </citation>
    <scope>NUCLEOTIDE SEQUENCE</scope>
    <source>
        <tissue evidence="1">Cladode</tissue>
    </source>
</reference>
<name>A0A7C9EZZ6_OPUST</name>
<dbReference type="EMBL" id="GISG01282728">
    <property type="protein sequence ID" value="MBA4679243.1"/>
    <property type="molecule type" value="Transcribed_RNA"/>
</dbReference>
<organism evidence="1">
    <name type="scientific">Opuntia streptacantha</name>
    <name type="common">Prickly pear cactus</name>
    <name type="synonym">Opuntia cardona</name>
    <dbReference type="NCBI Taxonomy" id="393608"/>
    <lineage>
        <taxon>Eukaryota</taxon>
        <taxon>Viridiplantae</taxon>
        <taxon>Streptophyta</taxon>
        <taxon>Embryophyta</taxon>
        <taxon>Tracheophyta</taxon>
        <taxon>Spermatophyta</taxon>
        <taxon>Magnoliopsida</taxon>
        <taxon>eudicotyledons</taxon>
        <taxon>Gunneridae</taxon>
        <taxon>Pentapetalae</taxon>
        <taxon>Caryophyllales</taxon>
        <taxon>Cactineae</taxon>
        <taxon>Cactaceae</taxon>
        <taxon>Opuntioideae</taxon>
        <taxon>Opuntia</taxon>
    </lineage>
</organism>
<evidence type="ECO:0000313" key="1">
    <source>
        <dbReference type="EMBL" id="MBA4679243.1"/>
    </source>
</evidence>
<reference evidence="1" key="2">
    <citation type="submission" date="2020-07" db="EMBL/GenBank/DDBJ databases">
        <authorList>
            <person name="Vera ALvarez R."/>
            <person name="Arias-Moreno D.M."/>
            <person name="Jimenez-Jacinto V."/>
            <person name="Jimenez-Bremont J.F."/>
            <person name="Swaminathan K."/>
            <person name="Moose S.P."/>
            <person name="Guerrero-Gonzalez M.L."/>
            <person name="Marino-Ramirez L."/>
            <person name="Landsman D."/>
            <person name="Rodriguez-Kessler M."/>
            <person name="Delgado-Sanchez P."/>
        </authorList>
    </citation>
    <scope>NUCLEOTIDE SEQUENCE</scope>
    <source>
        <tissue evidence="1">Cladode</tissue>
    </source>
</reference>
<proteinExistence type="predicted"/>
<accession>A0A7C9EZZ6</accession>
<sequence length="106" mass="11376">MYVSVYQQDDVHDWLKQSTIFVAAGSSKKLNSARQPAANLRPPSQPIAVATAIAHPLLFVPGSLVHTALRSPSTMLTHPPAASVDTVAIITRRRLPSLALARLGRS</sequence>
<dbReference type="EMBL" id="GISG01282729">
    <property type="protein sequence ID" value="MBA4679244.1"/>
    <property type="molecule type" value="Transcribed_RNA"/>
</dbReference>